<dbReference type="AlphaFoldDB" id="A0A7I8WTG5"/>
<dbReference type="OrthoDB" id="5917100at2759"/>
<keyword evidence="1" id="KW-0812">Transmembrane</keyword>
<evidence type="ECO:0000313" key="3">
    <source>
        <dbReference type="Proteomes" id="UP000659654"/>
    </source>
</evidence>
<dbReference type="SMR" id="A0A7I8WTG5"/>
<evidence type="ECO:0000313" key="2">
    <source>
        <dbReference type="EMBL" id="CAD5226596.1"/>
    </source>
</evidence>
<accession>A0A7I8WTG5</accession>
<keyword evidence="3" id="KW-1185">Reference proteome</keyword>
<proteinExistence type="predicted"/>
<feature type="transmembrane region" description="Helical" evidence="1">
    <location>
        <begin position="161"/>
        <end position="189"/>
    </location>
</feature>
<dbReference type="EMBL" id="CAJFDI010000004">
    <property type="protein sequence ID" value="CAD5226596.1"/>
    <property type="molecule type" value="Genomic_DNA"/>
</dbReference>
<name>A0A7I8WTG5_BURXY</name>
<feature type="transmembrane region" description="Helical" evidence="1">
    <location>
        <begin position="222"/>
        <end position="244"/>
    </location>
</feature>
<reference evidence="2" key="1">
    <citation type="submission" date="2020-09" db="EMBL/GenBank/DDBJ databases">
        <authorList>
            <person name="Kikuchi T."/>
        </authorList>
    </citation>
    <scope>NUCLEOTIDE SEQUENCE</scope>
    <source>
        <strain evidence="2">Ka4C1</strain>
    </source>
</reference>
<gene>
    <name evidence="2" type="ORF">BXYJ_LOCUS9141</name>
</gene>
<dbReference type="EMBL" id="CAJFCV020000004">
    <property type="protein sequence ID" value="CAG9115997.1"/>
    <property type="molecule type" value="Genomic_DNA"/>
</dbReference>
<feature type="transmembrane region" description="Helical" evidence="1">
    <location>
        <begin position="134"/>
        <end position="154"/>
    </location>
</feature>
<keyword evidence="1" id="KW-1133">Transmembrane helix</keyword>
<protein>
    <submittedName>
        <fullName evidence="2">(pine wood nematode) hypothetical protein</fullName>
    </submittedName>
</protein>
<dbReference type="Proteomes" id="UP000659654">
    <property type="component" value="Unassembled WGS sequence"/>
</dbReference>
<evidence type="ECO:0000256" key="1">
    <source>
        <dbReference type="SAM" id="Phobius"/>
    </source>
</evidence>
<feature type="transmembrane region" description="Helical" evidence="1">
    <location>
        <begin position="104"/>
        <end position="128"/>
    </location>
</feature>
<comment type="caution">
    <text evidence="2">The sequence shown here is derived from an EMBL/GenBank/DDBJ whole genome shotgun (WGS) entry which is preliminary data.</text>
</comment>
<keyword evidence="1" id="KW-0472">Membrane</keyword>
<sequence>MADPVPFRTASAQKNMGSFPPPVYYRDTFGLQPINNHPFSQSITTIDSDNTDTSKSTVRTTMNIYHPIYHNNHRLVESQYTDHSTYQVEQIVTNQVLILHARALLILILCAFGAAIQLLMFSIICILFDGSPYYFSLIASILFMLNSFLLFYFLRKHHSRNLLTICCFTTTAVFIISVFLFFWTAYLIYEEDQKIRKDGFDFSQADLQTTNQIVVNTRVAMYSLHMIFTPIQAVCCAAILFILFKTLTSLQDGKILKGYFFSRPIGHQTVLVPIEVKQVRNLDLCDDNTDNNSVGVQTTREVALHS</sequence>
<dbReference type="Proteomes" id="UP000582659">
    <property type="component" value="Unassembled WGS sequence"/>
</dbReference>
<organism evidence="2 3">
    <name type="scientific">Bursaphelenchus xylophilus</name>
    <name type="common">Pinewood nematode worm</name>
    <name type="synonym">Aphelenchoides xylophilus</name>
    <dbReference type="NCBI Taxonomy" id="6326"/>
    <lineage>
        <taxon>Eukaryota</taxon>
        <taxon>Metazoa</taxon>
        <taxon>Ecdysozoa</taxon>
        <taxon>Nematoda</taxon>
        <taxon>Chromadorea</taxon>
        <taxon>Rhabditida</taxon>
        <taxon>Tylenchina</taxon>
        <taxon>Tylenchomorpha</taxon>
        <taxon>Aphelenchoidea</taxon>
        <taxon>Aphelenchoididae</taxon>
        <taxon>Bursaphelenchus</taxon>
    </lineage>
</organism>